<proteinExistence type="predicted"/>
<evidence type="ECO:0000313" key="1">
    <source>
        <dbReference type="EMBL" id="SEL48204.1"/>
    </source>
</evidence>
<gene>
    <name evidence="1" type="ORF">SAMN05661044_02620</name>
</gene>
<protein>
    <submittedName>
        <fullName evidence="1">Uncharacterized protein</fullName>
    </submittedName>
</protein>
<evidence type="ECO:0000313" key="2">
    <source>
        <dbReference type="Proteomes" id="UP000199421"/>
    </source>
</evidence>
<dbReference type="RefSeq" id="WP_377533534.1">
    <property type="nucleotide sequence ID" value="NZ_JBHSRK010000001.1"/>
</dbReference>
<accession>A0A1H7QKR6</accession>
<dbReference type="AlphaFoldDB" id="A0A1H7QKR6"/>
<dbReference type="Proteomes" id="UP000199421">
    <property type="component" value="Unassembled WGS sequence"/>
</dbReference>
<keyword evidence="2" id="KW-1185">Reference proteome</keyword>
<dbReference type="EMBL" id="FOAF01000002">
    <property type="protein sequence ID" value="SEL48204.1"/>
    <property type="molecule type" value="Genomic_DNA"/>
</dbReference>
<name>A0A1H7QKR6_OLID1</name>
<organism evidence="1 2">
    <name type="scientific">Olivibacter domesticus</name>
    <name type="common">Pseudosphingobacterium domesticum</name>
    <dbReference type="NCBI Taxonomy" id="407022"/>
    <lineage>
        <taxon>Bacteria</taxon>
        <taxon>Pseudomonadati</taxon>
        <taxon>Bacteroidota</taxon>
        <taxon>Sphingobacteriia</taxon>
        <taxon>Sphingobacteriales</taxon>
        <taxon>Sphingobacteriaceae</taxon>
        <taxon>Olivibacter</taxon>
    </lineage>
</organism>
<sequence length="110" mass="13035">MIFFEFYGSLLTNAILTLETFKRSLKQDTPLEGISVHLQALWYDAKGNWHHAHSLIDHLEDKTSAHVHAYLHRKEGDLWNANYWYNRAKQVMPTKPLEEEWEDLLELLSK</sequence>
<reference evidence="2" key="1">
    <citation type="submission" date="2016-10" db="EMBL/GenBank/DDBJ databases">
        <authorList>
            <person name="Varghese N."/>
            <person name="Submissions S."/>
        </authorList>
    </citation>
    <scope>NUCLEOTIDE SEQUENCE [LARGE SCALE GENOMIC DNA]</scope>
    <source>
        <strain evidence="2">DSM 18733</strain>
    </source>
</reference>
<dbReference type="STRING" id="407022.SAMN05661044_02620"/>